<name>A0A317JTU7_9ACTN</name>
<gene>
    <name evidence="1" type="ORF">DLJ46_27140</name>
</gene>
<keyword evidence="2" id="KW-1185">Reference proteome</keyword>
<protein>
    <submittedName>
        <fullName evidence="1">Uncharacterized protein</fullName>
    </submittedName>
</protein>
<proteinExistence type="predicted"/>
<comment type="caution">
    <text evidence="1">The sequence shown here is derived from an EMBL/GenBank/DDBJ whole genome shotgun (WGS) entry which is preliminary data.</text>
</comment>
<feature type="non-terminal residue" evidence="1">
    <location>
        <position position="205"/>
    </location>
</feature>
<dbReference type="Proteomes" id="UP000245683">
    <property type="component" value="Unassembled WGS sequence"/>
</dbReference>
<dbReference type="AlphaFoldDB" id="A0A317JTU7"/>
<evidence type="ECO:0000313" key="2">
    <source>
        <dbReference type="Proteomes" id="UP000245683"/>
    </source>
</evidence>
<sequence>MKPGPLHAVDVPDDADGSTVELPRGGFLPIRLGVTTPNPDDPLAVVAAGPAGAGRREVLAGLLELDPAMLAVPAGSCLVVSHARVPTRAAYVPGYRQPHSYGADPAAAGPALARPPRRVELSLPDPLLRHFALLDTPDTGALGIAGGRVLLDSVGRAGALLFVISADQAFTAAELHLLAEVAQAPVEVFFAVTPGATAKKTSTGA</sequence>
<reference evidence="2" key="1">
    <citation type="submission" date="2018-05" db="EMBL/GenBank/DDBJ databases">
        <title>Micromonospora globispora sp. nov. and Micromonospora rugosa sp. nov., isolated from marine sediment.</title>
        <authorList>
            <person name="Carro L."/>
            <person name="Aysel V."/>
            <person name="Cetin D."/>
            <person name="Igual J.M."/>
            <person name="Klenk H.-P."/>
            <person name="Trujillo M.E."/>
            <person name="Sahin N."/>
        </authorList>
    </citation>
    <scope>NUCLEOTIDE SEQUENCE [LARGE SCALE GENOMIC DNA]</scope>
    <source>
        <strain evidence="2">S2904</strain>
    </source>
</reference>
<organism evidence="1 2">
    <name type="scientific">Micromonospora globispora</name>
    <dbReference type="NCBI Taxonomy" id="1450148"/>
    <lineage>
        <taxon>Bacteria</taxon>
        <taxon>Bacillati</taxon>
        <taxon>Actinomycetota</taxon>
        <taxon>Actinomycetes</taxon>
        <taxon>Micromonosporales</taxon>
        <taxon>Micromonosporaceae</taxon>
        <taxon>Micromonospora</taxon>
    </lineage>
</organism>
<evidence type="ECO:0000313" key="1">
    <source>
        <dbReference type="EMBL" id="PWU44221.1"/>
    </source>
</evidence>
<accession>A0A317JTU7</accession>
<dbReference type="EMBL" id="QGSV01000346">
    <property type="protein sequence ID" value="PWU44221.1"/>
    <property type="molecule type" value="Genomic_DNA"/>
</dbReference>